<proteinExistence type="predicted"/>
<comment type="caution">
    <text evidence="2">The sequence shown here is derived from an EMBL/GenBank/DDBJ whole genome shotgun (WGS) entry which is preliminary data.</text>
</comment>
<evidence type="ECO:0000313" key="2">
    <source>
        <dbReference type="EMBL" id="CAB1445495.1"/>
    </source>
</evidence>
<feature type="region of interest" description="Disordered" evidence="1">
    <location>
        <begin position="206"/>
        <end position="226"/>
    </location>
</feature>
<feature type="region of interest" description="Disordered" evidence="1">
    <location>
        <begin position="281"/>
        <end position="327"/>
    </location>
</feature>
<keyword evidence="3" id="KW-1185">Reference proteome</keyword>
<evidence type="ECO:0000313" key="3">
    <source>
        <dbReference type="Proteomes" id="UP001153269"/>
    </source>
</evidence>
<dbReference type="Proteomes" id="UP001153269">
    <property type="component" value="Unassembled WGS sequence"/>
</dbReference>
<accession>A0A9N7V9R7</accession>
<feature type="region of interest" description="Disordered" evidence="1">
    <location>
        <begin position="1"/>
        <end position="31"/>
    </location>
</feature>
<feature type="compositionally biased region" description="Polar residues" evidence="1">
    <location>
        <begin position="1"/>
        <end position="11"/>
    </location>
</feature>
<dbReference type="EMBL" id="CADEAL010003668">
    <property type="protein sequence ID" value="CAB1445495.1"/>
    <property type="molecule type" value="Genomic_DNA"/>
</dbReference>
<feature type="region of interest" description="Disordered" evidence="1">
    <location>
        <begin position="128"/>
        <end position="184"/>
    </location>
</feature>
<reference evidence="2" key="1">
    <citation type="submission" date="2020-03" db="EMBL/GenBank/DDBJ databases">
        <authorList>
            <person name="Weist P."/>
        </authorList>
    </citation>
    <scope>NUCLEOTIDE SEQUENCE</scope>
</reference>
<feature type="compositionally biased region" description="Pro residues" evidence="1">
    <location>
        <begin position="206"/>
        <end position="220"/>
    </location>
</feature>
<protein>
    <submittedName>
        <fullName evidence="2">Uncharacterized protein</fullName>
    </submittedName>
</protein>
<sequence>MEESTLVSTVKQRGEDTGREPPPGELAERGVGSSAEEIDFGVYCPAICHTKPFALDKATGHLDPLKLTVNINAALRGKKINRNNTSPAPTGVPQQQCSWVREARSVSTAGVKTARRHEFEIHNKPLRAFLNKPPEPPLLSRGLRASPSARRSPGVRGKEDEDGTGSVFREEEEEEEEEEDALSQWEISRVGSDYLEIQSVAVLKLFPPPPPLPPPASPPPRLRKSDGTHQIHDIMIKLWGDTDKALENLDGVEATPAQRGSSLVTITASPENCTVCKVLHPSVPSASPLPGSDQRRGKSALTERGGPDPTPGQENRGRRRGVNSISARDRKIKQLGLSARDGQPQWKSITGVTASISHCLPAAIKSEVQGEDGERLRTAVHSSGLAEGEAGRTLDGRFITHSSCWPDESSPRDKVRVHIIIIIIIIVNYRAAEPPEMGHPVSIPTFRISDDPERIRGFTVHKAFVAAQPANTMETGDELPSHRDI</sequence>
<organism evidence="2 3">
    <name type="scientific">Pleuronectes platessa</name>
    <name type="common">European plaice</name>
    <dbReference type="NCBI Taxonomy" id="8262"/>
    <lineage>
        <taxon>Eukaryota</taxon>
        <taxon>Metazoa</taxon>
        <taxon>Chordata</taxon>
        <taxon>Craniata</taxon>
        <taxon>Vertebrata</taxon>
        <taxon>Euteleostomi</taxon>
        <taxon>Actinopterygii</taxon>
        <taxon>Neopterygii</taxon>
        <taxon>Teleostei</taxon>
        <taxon>Neoteleostei</taxon>
        <taxon>Acanthomorphata</taxon>
        <taxon>Carangaria</taxon>
        <taxon>Pleuronectiformes</taxon>
        <taxon>Pleuronectoidei</taxon>
        <taxon>Pleuronectidae</taxon>
        <taxon>Pleuronectes</taxon>
    </lineage>
</organism>
<feature type="compositionally biased region" description="Acidic residues" evidence="1">
    <location>
        <begin position="170"/>
        <end position="181"/>
    </location>
</feature>
<evidence type="ECO:0000256" key="1">
    <source>
        <dbReference type="SAM" id="MobiDB-lite"/>
    </source>
</evidence>
<dbReference type="AlphaFoldDB" id="A0A9N7V9R7"/>
<name>A0A9N7V9R7_PLEPL</name>
<gene>
    <name evidence="2" type="ORF">PLEPLA_LOCUS33226</name>
</gene>